<comment type="caution">
    <text evidence="1">The sequence shown here is derived from an EMBL/GenBank/DDBJ whole genome shotgun (WGS) entry which is preliminary data.</text>
</comment>
<keyword evidence="2" id="KW-1185">Reference proteome</keyword>
<evidence type="ECO:0000313" key="1">
    <source>
        <dbReference type="EMBL" id="TCB97586.1"/>
    </source>
</evidence>
<organism evidence="1 2">
    <name type="scientific">Micromonospora zingiberis</name>
    <dbReference type="NCBI Taxonomy" id="2053011"/>
    <lineage>
        <taxon>Bacteria</taxon>
        <taxon>Bacillati</taxon>
        <taxon>Actinomycetota</taxon>
        <taxon>Actinomycetes</taxon>
        <taxon>Micromonosporales</taxon>
        <taxon>Micromonosporaceae</taxon>
        <taxon>Micromonospora</taxon>
    </lineage>
</organism>
<proteinExistence type="predicted"/>
<evidence type="ECO:0000313" key="2">
    <source>
        <dbReference type="Proteomes" id="UP000292274"/>
    </source>
</evidence>
<dbReference type="EMBL" id="SJJR01000006">
    <property type="protein sequence ID" value="TCB97586.1"/>
    <property type="molecule type" value="Genomic_DNA"/>
</dbReference>
<dbReference type="Proteomes" id="UP000292274">
    <property type="component" value="Unassembled WGS sequence"/>
</dbReference>
<protein>
    <submittedName>
        <fullName evidence="1">Uncharacterized protein</fullName>
    </submittedName>
</protein>
<reference evidence="1 2" key="1">
    <citation type="submission" date="2019-02" db="EMBL/GenBank/DDBJ databases">
        <title>Jishengella sp. nov., isolated from a root of Zingiber montanum.</title>
        <authorList>
            <person name="Kuncharoen N."/>
            <person name="Kudo T."/>
            <person name="Masahiro Y."/>
            <person name="Ohkuma M."/>
            <person name="Tanasupawat S."/>
        </authorList>
    </citation>
    <scope>NUCLEOTIDE SEQUENCE [LARGE SCALE GENOMIC DNA]</scope>
    <source>
        <strain evidence="1 2">PLAI 1-1</strain>
    </source>
</reference>
<sequence length="938" mass="99766">MSGYVDGDSLLVRIRVAWGADVYADPDTWEWTDITEWWHVPTEVTIGWGRSSGAEEAETSTLSLGLKNSDGRFTSGYAMSPYWPHVQPWTPIEFDVDLSDGEGWRNRYSGYVNSWPVAWPGGSSRYSVVTIAAVGELGKAGRGTPPAVSPMRRTLTHLAAAYWPMEDGDGATIAGSALAGHQPLTIKGGALAFADVGSALTAQTWRYGTDRIADLSGGARLYASVPPDVTLATGTAQGWSAMIGAELGNNMAAYSGAVVLLEVDTPGGTYARWRLQANPHLVGPDFGMKIYGITADGTATEMTSDSIAGNFLTFNISVWQDGANIRIGYQWRGPTAQWVTTVTAPGTVAGVTGVGTNTLGATSSEILPMGHLALFAGQPYTLRDTRQDGFPEWPGGHRGARDSYYYETAHERLARLLAEDGVRISLPALPAGQATPRMGWQPIGQSLPLWRECEAADGGLIYESGFAVAYVPRVLRYNPDVALTLDGAIGQIGDDLNLKADAQRLRNVVTVSREGGASAVAADLDLVRTQGRIPTSPTLNLASDDALPSRASWLLRLSTAREPRCDTLSVNLSSHRGLAAAWCDVRPGARVQVLNPPPQAGGLDDQLVVGAVETLQGRRSWNVVLNVEPASPWLVGAADGVHRVDTDGSRIAASAPPWATELLVAASAGAGLPWTSDPAALPLPLLARGEPVLATAVAPFGTDAFVRSSASTWTTGPVGAWTHGGGAATDYQVSAGDATVRIDAVGSSRRCLLPHVWTDMDAEITVVVPVQAVGESISAGWMLRHQDASNYLQVELEFISLAEHADSRIEVRAVERLAGVGQVYRQVVMAVGWTPGTPIRVRGQVAGNRLRGMAWPAAGPRPRGWMYDEPVTTLLGPGRLGLRSQLDTGNTNTLPVTVTYRDLVVHQPQRLTVTRTLPILAQPAGAPVRLLRPARVAL</sequence>
<dbReference type="OrthoDB" id="3304698at2"/>
<dbReference type="AlphaFoldDB" id="A0A4R0GK03"/>
<accession>A0A4R0GK03</accession>
<name>A0A4R0GK03_9ACTN</name>
<dbReference type="RefSeq" id="WP_131303633.1">
    <property type="nucleotide sequence ID" value="NZ_SJJR01000006.1"/>
</dbReference>
<gene>
    <name evidence="1" type="ORF">E0H26_11760</name>
</gene>